<sequence length="157" mass="18612">MLRLIHEYAKLAEERSVCEDKLNITGFDFHKYNRTTKALSVNFTVLEDVTIDNDLEIKTTLYLWKNNDYKKTPFMWSMQTCKVLDNNNFGIQLLMKDSTTQKCPLLKGKHYIRNVSPPDLQGWPSVIPEGKWKLNIEYYKQKQYCFTVEWFAIISKN</sequence>
<accession>A0AAR5Q7U8</accession>
<name>A0AAR5Q7U8_DENPD</name>
<reference evidence="2" key="1">
    <citation type="journal article" date="2013" name="Genome Biol.">
        <title>Draft genome of the mountain pine beetle, Dendroctonus ponderosae Hopkins, a major forest pest.</title>
        <authorList>
            <person name="Keeling C.I."/>
            <person name="Yuen M.M."/>
            <person name="Liao N.Y."/>
            <person name="Docking T.R."/>
            <person name="Chan S.K."/>
            <person name="Taylor G.A."/>
            <person name="Palmquist D.L."/>
            <person name="Jackman S.D."/>
            <person name="Nguyen A."/>
            <person name="Li M."/>
            <person name="Henderson H."/>
            <person name="Janes J.K."/>
            <person name="Zhao Y."/>
            <person name="Pandoh P."/>
            <person name="Moore R."/>
            <person name="Sperling F.A."/>
            <person name="Huber D.P."/>
            <person name="Birol I."/>
            <person name="Jones S.J."/>
            <person name="Bohlmann J."/>
        </authorList>
    </citation>
    <scope>NUCLEOTIDE SEQUENCE</scope>
</reference>
<reference evidence="1" key="2">
    <citation type="submission" date="2024-08" db="UniProtKB">
        <authorList>
            <consortium name="EnsemblMetazoa"/>
        </authorList>
    </citation>
    <scope>IDENTIFICATION</scope>
</reference>
<keyword evidence="2" id="KW-1185">Reference proteome</keyword>
<dbReference type="InterPro" id="IPR010512">
    <property type="entry name" value="DUF1091"/>
</dbReference>
<organism evidence="1 2">
    <name type="scientific">Dendroctonus ponderosae</name>
    <name type="common">Mountain pine beetle</name>
    <dbReference type="NCBI Taxonomy" id="77166"/>
    <lineage>
        <taxon>Eukaryota</taxon>
        <taxon>Metazoa</taxon>
        <taxon>Ecdysozoa</taxon>
        <taxon>Arthropoda</taxon>
        <taxon>Hexapoda</taxon>
        <taxon>Insecta</taxon>
        <taxon>Pterygota</taxon>
        <taxon>Neoptera</taxon>
        <taxon>Endopterygota</taxon>
        <taxon>Coleoptera</taxon>
        <taxon>Polyphaga</taxon>
        <taxon>Cucujiformia</taxon>
        <taxon>Curculionidae</taxon>
        <taxon>Scolytinae</taxon>
        <taxon>Dendroctonus</taxon>
    </lineage>
</organism>
<dbReference type="AlphaFoldDB" id="A0AAR5Q7U8"/>
<evidence type="ECO:0000313" key="2">
    <source>
        <dbReference type="Proteomes" id="UP000019118"/>
    </source>
</evidence>
<evidence type="ECO:0000313" key="1">
    <source>
        <dbReference type="EnsemblMetazoa" id="XP_019769216.1"/>
    </source>
</evidence>
<protein>
    <recommendedName>
        <fullName evidence="3">MD-2-related lipid-recognition domain-containing protein</fullName>
    </recommendedName>
</protein>
<dbReference type="PANTHER" id="PTHR21112">
    <property type="entry name" value="CHEMOSENSORY PROTEIN A 29A-RELATED"/>
    <property type="match status" value="1"/>
</dbReference>
<dbReference type="EnsemblMetazoa" id="XM_019913657.1">
    <property type="protein sequence ID" value="XP_019769216.1"/>
    <property type="gene ID" value="LOC109543788"/>
</dbReference>
<evidence type="ECO:0008006" key="3">
    <source>
        <dbReference type="Google" id="ProtNLM"/>
    </source>
</evidence>
<dbReference type="Proteomes" id="UP000019118">
    <property type="component" value="Unassembled WGS sequence"/>
</dbReference>
<dbReference type="PANTHER" id="PTHR21112:SF0">
    <property type="entry name" value="CHEMOSENSORY PROTEIN A 29A-RELATED"/>
    <property type="match status" value="1"/>
</dbReference>
<proteinExistence type="predicted"/>
<dbReference type="Pfam" id="PF06477">
    <property type="entry name" value="DUF1091"/>
    <property type="match status" value="1"/>
</dbReference>